<proteinExistence type="predicted"/>
<evidence type="ECO:0000313" key="2">
    <source>
        <dbReference type="Proteomes" id="UP000004994"/>
    </source>
</evidence>
<reference evidence="1" key="1">
    <citation type="journal article" date="2012" name="Nature">
        <title>The tomato genome sequence provides insights into fleshy fruit evolution.</title>
        <authorList>
            <consortium name="Tomato Genome Consortium"/>
        </authorList>
    </citation>
    <scope>NUCLEOTIDE SEQUENCE [LARGE SCALE GENOMIC DNA]</scope>
    <source>
        <strain evidence="1">cv. Heinz 1706</strain>
    </source>
</reference>
<dbReference type="AlphaFoldDB" id="K4CJI5"/>
<name>K4CJI5_SOLLC</name>
<protein>
    <submittedName>
        <fullName evidence="1">Uncharacterized protein</fullName>
    </submittedName>
</protein>
<dbReference type="PaxDb" id="4081-Solyc08g016650.1.1"/>
<organism evidence="1">
    <name type="scientific">Solanum lycopersicum</name>
    <name type="common">Tomato</name>
    <name type="synonym">Lycopersicon esculentum</name>
    <dbReference type="NCBI Taxonomy" id="4081"/>
    <lineage>
        <taxon>Eukaryota</taxon>
        <taxon>Viridiplantae</taxon>
        <taxon>Streptophyta</taxon>
        <taxon>Embryophyta</taxon>
        <taxon>Tracheophyta</taxon>
        <taxon>Spermatophyta</taxon>
        <taxon>Magnoliopsida</taxon>
        <taxon>eudicotyledons</taxon>
        <taxon>Gunneridae</taxon>
        <taxon>Pentapetalae</taxon>
        <taxon>asterids</taxon>
        <taxon>lamiids</taxon>
        <taxon>Solanales</taxon>
        <taxon>Solanaceae</taxon>
        <taxon>Solanoideae</taxon>
        <taxon>Solaneae</taxon>
        <taxon>Solanum</taxon>
        <taxon>Solanum subgen. Lycopersicon</taxon>
    </lineage>
</organism>
<dbReference type="Proteomes" id="UP000004994">
    <property type="component" value="Chromosome 8"/>
</dbReference>
<evidence type="ECO:0000313" key="1">
    <source>
        <dbReference type="EnsemblPlants" id="Solyc08g016650.1.1"/>
    </source>
</evidence>
<keyword evidence="2" id="KW-1185">Reference proteome</keyword>
<dbReference type="HOGENOM" id="CLU_3054095_0_0_1"/>
<accession>K4CJI5</accession>
<sequence length="54" mass="6703">MFLLPFHMSFIKLILWMINILHHRSYKVEMMKFKRNFLLRLNLIDSSIYFEVSP</sequence>
<dbReference type="EnsemblPlants" id="Solyc08g016650.1.1">
    <property type="protein sequence ID" value="Solyc08g016650.1.1"/>
    <property type="gene ID" value="Solyc08g016650.1"/>
</dbReference>
<dbReference type="Gramene" id="Solyc08g016650.1.1">
    <property type="protein sequence ID" value="Solyc08g016650.1.1"/>
    <property type="gene ID" value="Solyc08g016650.1"/>
</dbReference>
<reference evidence="1" key="2">
    <citation type="submission" date="2015-06" db="UniProtKB">
        <authorList>
            <consortium name="EnsemblPlants"/>
        </authorList>
    </citation>
    <scope>IDENTIFICATION</scope>
    <source>
        <strain evidence="1">cv. Heinz 1706</strain>
    </source>
</reference>
<dbReference type="InParanoid" id="K4CJI5"/>